<feature type="transmembrane region" description="Helical" evidence="7">
    <location>
        <begin position="283"/>
        <end position="301"/>
    </location>
</feature>
<keyword evidence="5 7" id="KW-1133">Transmembrane helix</keyword>
<dbReference type="PROSITE" id="PS50850">
    <property type="entry name" value="MFS"/>
    <property type="match status" value="1"/>
</dbReference>
<keyword evidence="4 7" id="KW-0812">Transmembrane</keyword>
<accession>A0A4R4EBR6</accession>
<evidence type="ECO:0000256" key="6">
    <source>
        <dbReference type="ARBA" id="ARBA00023136"/>
    </source>
</evidence>
<proteinExistence type="predicted"/>
<gene>
    <name evidence="9" type="ORF">E0485_13345</name>
</gene>
<feature type="transmembrane region" description="Helical" evidence="7">
    <location>
        <begin position="164"/>
        <end position="186"/>
    </location>
</feature>
<dbReference type="CDD" id="cd06173">
    <property type="entry name" value="MFS_MefA_like"/>
    <property type="match status" value="1"/>
</dbReference>
<feature type="transmembrane region" description="Helical" evidence="7">
    <location>
        <begin position="375"/>
        <end position="396"/>
    </location>
</feature>
<dbReference type="Pfam" id="PF05977">
    <property type="entry name" value="MFS_3"/>
    <property type="match status" value="1"/>
</dbReference>
<dbReference type="GO" id="GO:0022857">
    <property type="term" value="F:transmembrane transporter activity"/>
    <property type="evidence" value="ECO:0007669"/>
    <property type="project" value="InterPro"/>
</dbReference>
<feature type="transmembrane region" description="Helical" evidence="7">
    <location>
        <begin position="254"/>
        <end position="276"/>
    </location>
</feature>
<feature type="transmembrane region" description="Helical" evidence="7">
    <location>
        <begin position="42"/>
        <end position="63"/>
    </location>
</feature>
<comment type="subcellular location">
    <subcellularLocation>
        <location evidence="1">Cell membrane</location>
        <topology evidence="1">Multi-pass membrane protein</topology>
    </subcellularLocation>
</comment>
<reference evidence="9 10" key="1">
    <citation type="submission" date="2019-03" db="EMBL/GenBank/DDBJ databases">
        <authorList>
            <person name="Kim M.K.M."/>
        </authorList>
    </citation>
    <scope>NUCLEOTIDE SEQUENCE [LARGE SCALE GENOMIC DNA]</scope>
    <source>
        <strain evidence="9 10">18JY21-1</strain>
    </source>
</reference>
<evidence type="ECO:0000256" key="3">
    <source>
        <dbReference type="ARBA" id="ARBA00022475"/>
    </source>
</evidence>
<protein>
    <submittedName>
        <fullName evidence="9">MFS transporter</fullName>
    </submittedName>
</protein>
<keyword evidence="6 7" id="KW-0472">Membrane</keyword>
<keyword evidence="2" id="KW-0813">Transport</keyword>
<evidence type="ECO:0000259" key="8">
    <source>
        <dbReference type="PROSITE" id="PS50850"/>
    </source>
</evidence>
<dbReference type="OrthoDB" id="9775268at2"/>
<sequence>MLALLRNRSYLNLWLAQIVSQLGDGITKLLIVYLATHLSDNPIVISFVILSQIIPSTIFGSFAGPLVDRFSKKTIMFSSDIYRAVIVLLMIPSQNSLTLLLILIFLEGIGSLFFDPARSAIVPRIVGKENVTKAISISQATATAMRMIGPAIGGVLIGFHDFTAIFSITVVTYLISAVFIIFITNVQTKSQGSNKPKESYIESYKEGFRVLFNNQGLLAVILLLLPTMLVVGIINTNMDAVLLYTFKVPPAHFGFLETSFGIGSLFGAIAASYLISKLLPHKMMLGSLCAIGVICLLILPLESLHAMLGLPPIYGWILILGIACALINVPLGSLFITLTPDHARGRGAAIFGSLANTMTVIGVLLGGTLASTIGIVYSLAIGGALLVVVTLLFPMLKYYQALKNINQYQGTETNSSETASSA</sequence>
<evidence type="ECO:0000313" key="9">
    <source>
        <dbReference type="EMBL" id="TCZ76573.1"/>
    </source>
</evidence>
<dbReference type="InterPro" id="IPR036259">
    <property type="entry name" value="MFS_trans_sf"/>
</dbReference>
<dbReference type="PANTHER" id="PTHR43266:SF2">
    <property type="entry name" value="MAJOR FACILITATOR SUPERFAMILY (MFS) PROFILE DOMAIN-CONTAINING PROTEIN"/>
    <property type="match status" value="1"/>
</dbReference>
<evidence type="ECO:0000256" key="2">
    <source>
        <dbReference type="ARBA" id="ARBA00022448"/>
    </source>
</evidence>
<feature type="domain" description="Major facilitator superfamily (MFS) profile" evidence="8">
    <location>
        <begin position="9"/>
        <end position="401"/>
    </location>
</feature>
<comment type="caution">
    <text evidence="9">The sequence shown here is derived from an EMBL/GenBank/DDBJ whole genome shotgun (WGS) entry which is preliminary data.</text>
</comment>
<feature type="transmembrane region" description="Helical" evidence="7">
    <location>
        <begin position="12"/>
        <end position="36"/>
    </location>
</feature>
<dbReference type="Gene3D" id="1.20.1250.20">
    <property type="entry name" value="MFS general substrate transporter like domains"/>
    <property type="match status" value="1"/>
</dbReference>
<organism evidence="9 10">
    <name type="scientific">Paenibacillus albiflavus</name>
    <dbReference type="NCBI Taxonomy" id="2545760"/>
    <lineage>
        <taxon>Bacteria</taxon>
        <taxon>Bacillati</taxon>
        <taxon>Bacillota</taxon>
        <taxon>Bacilli</taxon>
        <taxon>Bacillales</taxon>
        <taxon>Paenibacillaceae</taxon>
        <taxon>Paenibacillus</taxon>
    </lineage>
</organism>
<dbReference type="InterPro" id="IPR010290">
    <property type="entry name" value="TM_effector"/>
</dbReference>
<evidence type="ECO:0000256" key="5">
    <source>
        <dbReference type="ARBA" id="ARBA00022989"/>
    </source>
</evidence>
<dbReference type="AlphaFoldDB" id="A0A4R4EBR6"/>
<keyword evidence="3" id="KW-1003">Cell membrane</keyword>
<name>A0A4R4EBR6_9BACL</name>
<dbReference type="GO" id="GO:0005886">
    <property type="term" value="C:plasma membrane"/>
    <property type="evidence" value="ECO:0007669"/>
    <property type="project" value="UniProtKB-SubCell"/>
</dbReference>
<evidence type="ECO:0000256" key="1">
    <source>
        <dbReference type="ARBA" id="ARBA00004651"/>
    </source>
</evidence>
<feature type="transmembrane region" description="Helical" evidence="7">
    <location>
        <begin position="313"/>
        <end position="336"/>
    </location>
</feature>
<feature type="transmembrane region" description="Helical" evidence="7">
    <location>
        <begin position="207"/>
        <end position="234"/>
    </location>
</feature>
<keyword evidence="10" id="KW-1185">Reference proteome</keyword>
<dbReference type="PANTHER" id="PTHR43266">
    <property type="entry name" value="MACROLIDE-EFFLUX PROTEIN"/>
    <property type="match status" value="1"/>
</dbReference>
<evidence type="ECO:0000256" key="7">
    <source>
        <dbReference type="SAM" id="Phobius"/>
    </source>
</evidence>
<evidence type="ECO:0000313" key="10">
    <source>
        <dbReference type="Proteomes" id="UP000295418"/>
    </source>
</evidence>
<dbReference type="InterPro" id="IPR020846">
    <property type="entry name" value="MFS_dom"/>
</dbReference>
<dbReference type="Proteomes" id="UP000295418">
    <property type="component" value="Unassembled WGS sequence"/>
</dbReference>
<evidence type="ECO:0000256" key="4">
    <source>
        <dbReference type="ARBA" id="ARBA00022692"/>
    </source>
</evidence>
<dbReference type="RefSeq" id="WP_132418545.1">
    <property type="nucleotide sequence ID" value="NZ_SKFG01000012.1"/>
</dbReference>
<dbReference type="EMBL" id="SKFG01000012">
    <property type="protein sequence ID" value="TCZ76573.1"/>
    <property type="molecule type" value="Genomic_DNA"/>
</dbReference>
<feature type="transmembrane region" description="Helical" evidence="7">
    <location>
        <begin position="84"/>
        <end position="106"/>
    </location>
</feature>
<dbReference type="SUPFAM" id="SSF103473">
    <property type="entry name" value="MFS general substrate transporter"/>
    <property type="match status" value="1"/>
</dbReference>
<feature type="transmembrane region" description="Helical" evidence="7">
    <location>
        <begin position="348"/>
        <end position="369"/>
    </location>
</feature>